<dbReference type="RefSeq" id="WP_184213768.1">
    <property type="nucleotide sequence ID" value="NZ_JACHIP010000001.1"/>
</dbReference>
<dbReference type="GO" id="GO:0008270">
    <property type="term" value="F:zinc ion binding"/>
    <property type="evidence" value="ECO:0007669"/>
    <property type="project" value="InterPro"/>
</dbReference>
<dbReference type="Gene3D" id="3.90.580.10">
    <property type="entry name" value="Zinc finger, CHC2-type domain"/>
    <property type="match status" value="1"/>
</dbReference>
<gene>
    <name evidence="1" type="ORF">HDF16_000741</name>
</gene>
<dbReference type="Gene3D" id="3.40.1360.10">
    <property type="match status" value="1"/>
</dbReference>
<dbReference type="GO" id="GO:0003677">
    <property type="term" value="F:DNA binding"/>
    <property type="evidence" value="ECO:0007669"/>
    <property type="project" value="InterPro"/>
</dbReference>
<keyword evidence="1" id="KW-0540">Nuclease</keyword>
<keyword evidence="2" id="KW-1185">Reference proteome</keyword>
<organism evidence="1 2">
    <name type="scientific">Granulicella aggregans</name>
    <dbReference type="NCBI Taxonomy" id="474949"/>
    <lineage>
        <taxon>Bacteria</taxon>
        <taxon>Pseudomonadati</taxon>
        <taxon>Acidobacteriota</taxon>
        <taxon>Terriglobia</taxon>
        <taxon>Terriglobales</taxon>
        <taxon>Acidobacteriaceae</taxon>
        <taxon>Granulicella</taxon>
    </lineage>
</organism>
<reference evidence="1 2" key="1">
    <citation type="submission" date="2020-08" db="EMBL/GenBank/DDBJ databases">
        <title>Genomic Encyclopedia of Type Strains, Phase IV (KMG-V): Genome sequencing to study the core and pangenomes of soil and plant-associated prokaryotes.</title>
        <authorList>
            <person name="Whitman W."/>
        </authorList>
    </citation>
    <scope>NUCLEOTIDE SEQUENCE [LARGE SCALE GENOMIC DNA]</scope>
    <source>
        <strain evidence="1 2">M8UP14</strain>
    </source>
</reference>
<dbReference type="GO" id="GO:0006260">
    <property type="term" value="P:DNA replication"/>
    <property type="evidence" value="ECO:0007669"/>
    <property type="project" value="InterPro"/>
</dbReference>
<dbReference type="GO" id="GO:0004519">
    <property type="term" value="F:endonuclease activity"/>
    <property type="evidence" value="ECO:0007669"/>
    <property type="project" value="UniProtKB-KW"/>
</dbReference>
<keyword evidence="1" id="KW-0378">Hydrolase</keyword>
<comment type="caution">
    <text evidence="1">The sequence shown here is derived from an EMBL/GenBank/DDBJ whole genome shotgun (WGS) entry which is preliminary data.</text>
</comment>
<proteinExistence type="predicted"/>
<dbReference type="AlphaFoldDB" id="A0A7W8E230"/>
<sequence length="407" mass="46148">MSNIYRFAYPTVPHYQMPCAMTGCLKSMNLEQFRFIHLLHSEAQRTNRSQICMSPAFIKDRTGIHSTNLGKVRTALRELGLLLFEKVGTEYIYTVCHPETRLPVTDQTMLQTIDLKLVSPTDRIKYIFGIIPDGHHGEKGITGRCPLPKHKDDTASFTMYPETGAWRCRGCDQKGSLLSLEILMSEDGMGVTVDDQEAYKRVSTKLRRLGAGSRTTGVPRASADIVFPYTDDDYDVLYEFVRIKGLKSKTRVRRVDPDRPGRYIWNDDGCRRVLYRLPEVRDASTVVVVEGEPDVETVRKLLLRDCDGEFIAVTTNPYGALNWLPEYTDTLAFKRVILLGDNDDKGRAHVEQVKDSLAAAAIEFKHVELPDEFKDVTEYLCVFDPGCLTELIGSDWVTLVDKTYSLL</sequence>
<evidence type="ECO:0000313" key="2">
    <source>
        <dbReference type="Proteomes" id="UP000540989"/>
    </source>
</evidence>
<dbReference type="PROSITE" id="PS51257">
    <property type="entry name" value="PROKAR_LIPOPROTEIN"/>
    <property type="match status" value="1"/>
</dbReference>
<dbReference type="SUPFAM" id="SSF57783">
    <property type="entry name" value="Zinc beta-ribbon"/>
    <property type="match status" value="1"/>
</dbReference>
<dbReference type="Proteomes" id="UP000540989">
    <property type="component" value="Unassembled WGS sequence"/>
</dbReference>
<name>A0A7W8E230_9BACT</name>
<keyword evidence="1" id="KW-0255">Endonuclease</keyword>
<evidence type="ECO:0000313" key="1">
    <source>
        <dbReference type="EMBL" id="MBB5056072.1"/>
    </source>
</evidence>
<accession>A0A7W8E230</accession>
<dbReference type="InterPro" id="IPR036977">
    <property type="entry name" value="DNA_primase_Znf_CHC2"/>
</dbReference>
<protein>
    <submittedName>
        <fullName evidence="1">5S rRNA maturation endonuclease (Ribonuclease M5)</fullName>
    </submittedName>
</protein>
<dbReference type="EMBL" id="JACHIP010000001">
    <property type="protein sequence ID" value="MBB5056072.1"/>
    <property type="molecule type" value="Genomic_DNA"/>
</dbReference>